<name>A0ABW4CVG1_9LACO</name>
<organism evidence="5 6">
    <name type="scientific">Lacticaseibacillus hegangensis</name>
    <dbReference type="NCBI Taxonomy" id="2486010"/>
    <lineage>
        <taxon>Bacteria</taxon>
        <taxon>Bacillati</taxon>
        <taxon>Bacillota</taxon>
        <taxon>Bacilli</taxon>
        <taxon>Lactobacillales</taxon>
        <taxon>Lactobacillaceae</taxon>
        <taxon>Lacticaseibacillus</taxon>
    </lineage>
</organism>
<comment type="cofactor">
    <cofactor evidence="1">
        <name>Mg(2+)</name>
        <dbReference type="ChEBI" id="CHEBI:18420"/>
    </cofactor>
</comment>
<dbReference type="PROSITE" id="PS51462">
    <property type="entry name" value="NUDIX"/>
    <property type="match status" value="1"/>
</dbReference>
<dbReference type="EMBL" id="JBHTOK010000011">
    <property type="protein sequence ID" value="MFD1440298.1"/>
    <property type="molecule type" value="Genomic_DNA"/>
</dbReference>
<dbReference type="SUPFAM" id="SSF55811">
    <property type="entry name" value="Nudix"/>
    <property type="match status" value="1"/>
</dbReference>
<protein>
    <submittedName>
        <fullName evidence="5">NUDIX hydrolase</fullName>
    </submittedName>
</protein>
<evidence type="ECO:0000256" key="3">
    <source>
        <dbReference type="RuleBase" id="RU003476"/>
    </source>
</evidence>
<evidence type="ECO:0000256" key="2">
    <source>
        <dbReference type="ARBA" id="ARBA00022801"/>
    </source>
</evidence>
<dbReference type="InterPro" id="IPR020084">
    <property type="entry name" value="NUDIX_hydrolase_CS"/>
</dbReference>
<dbReference type="InterPro" id="IPR015797">
    <property type="entry name" value="NUDIX_hydrolase-like_dom_sf"/>
</dbReference>
<evidence type="ECO:0000313" key="6">
    <source>
        <dbReference type="Proteomes" id="UP001597212"/>
    </source>
</evidence>
<accession>A0ABW4CVG1</accession>
<dbReference type="PROSITE" id="PS00893">
    <property type="entry name" value="NUDIX_BOX"/>
    <property type="match status" value="1"/>
</dbReference>
<dbReference type="Gene3D" id="3.90.79.10">
    <property type="entry name" value="Nucleoside Triphosphate Pyrophosphohydrolase"/>
    <property type="match status" value="1"/>
</dbReference>
<dbReference type="InterPro" id="IPR020476">
    <property type="entry name" value="Nudix_hydrolase"/>
</dbReference>
<dbReference type="Proteomes" id="UP001597212">
    <property type="component" value="Unassembled WGS sequence"/>
</dbReference>
<dbReference type="GO" id="GO:0016787">
    <property type="term" value="F:hydrolase activity"/>
    <property type="evidence" value="ECO:0007669"/>
    <property type="project" value="UniProtKB-KW"/>
</dbReference>
<dbReference type="CDD" id="cd04677">
    <property type="entry name" value="NUDIX_Hydrolase"/>
    <property type="match status" value="1"/>
</dbReference>
<comment type="caution">
    <text evidence="5">The sequence shown here is derived from an EMBL/GenBank/DDBJ whole genome shotgun (WGS) entry which is preliminary data.</text>
</comment>
<reference evidence="6" key="1">
    <citation type="journal article" date="2019" name="Int. J. Syst. Evol. Microbiol.">
        <title>The Global Catalogue of Microorganisms (GCM) 10K type strain sequencing project: providing services to taxonomists for standard genome sequencing and annotation.</title>
        <authorList>
            <consortium name="The Broad Institute Genomics Platform"/>
            <consortium name="The Broad Institute Genome Sequencing Center for Infectious Disease"/>
            <person name="Wu L."/>
            <person name="Ma J."/>
        </authorList>
    </citation>
    <scope>NUCLEOTIDE SEQUENCE [LARGE SCALE GENOMIC DNA]</scope>
    <source>
        <strain evidence="6">CCM 8912</strain>
    </source>
</reference>
<evidence type="ECO:0000256" key="1">
    <source>
        <dbReference type="ARBA" id="ARBA00001946"/>
    </source>
</evidence>
<dbReference type="PANTHER" id="PTHR43046">
    <property type="entry name" value="GDP-MANNOSE MANNOSYL HYDROLASE"/>
    <property type="match status" value="1"/>
</dbReference>
<proteinExistence type="inferred from homology"/>
<dbReference type="PRINTS" id="PR00502">
    <property type="entry name" value="NUDIXFAMILY"/>
</dbReference>
<dbReference type="PANTHER" id="PTHR43046:SF2">
    <property type="entry name" value="8-OXO-DGTP DIPHOSPHATASE-RELATED"/>
    <property type="match status" value="1"/>
</dbReference>
<keyword evidence="6" id="KW-1185">Reference proteome</keyword>
<dbReference type="InterPro" id="IPR000086">
    <property type="entry name" value="NUDIX_hydrolase_dom"/>
</dbReference>
<feature type="domain" description="Nudix hydrolase" evidence="4">
    <location>
        <begin position="19"/>
        <end position="155"/>
    </location>
</feature>
<keyword evidence="2 3" id="KW-0378">Hydrolase</keyword>
<evidence type="ECO:0000313" key="5">
    <source>
        <dbReference type="EMBL" id="MFD1440298.1"/>
    </source>
</evidence>
<dbReference type="Pfam" id="PF00293">
    <property type="entry name" value="NUDIX"/>
    <property type="match status" value="1"/>
</dbReference>
<evidence type="ECO:0000259" key="4">
    <source>
        <dbReference type="PROSITE" id="PS51462"/>
    </source>
</evidence>
<comment type="similarity">
    <text evidence="3">Belongs to the Nudix hydrolase family.</text>
</comment>
<dbReference type="RefSeq" id="WP_125757394.1">
    <property type="nucleotide sequence ID" value="NZ_JBHTOK010000011.1"/>
</dbReference>
<gene>
    <name evidence="5" type="ORF">ACFQ5K_02700</name>
</gene>
<sequence>MLIIGYVEDLRRLVGHRRVLLNGCCAVLVNDDGALLMQQRNEPARRWGLPGGLMELGESTKATVVREVAEESGLRLDPDQLHLLNVYSGEGTSVAANGDQFDIVNTAYYAEHICGTPRVNDAESLQYCWVPFSLLPDNVPRTHQHAIRDYLALKAKQADKG</sequence>